<evidence type="ECO:0000313" key="3">
    <source>
        <dbReference type="Proteomes" id="UP000218965"/>
    </source>
</evidence>
<feature type="transmembrane region" description="Helical" evidence="1">
    <location>
        <begin position="12"/>
        <end position="36"/>
    </location>
</feature>
<evidence type="ECO:0000313" key="2">
    <source>
        <dbReference type="EMBL" id="BAU32960.1"/>
    </source>
</evidence>
<accession>A0A0U5BB34</accession>
<evidence type="ECO:0000256" key="1">
    <source>
        <dbReference type="SAM" id="Phobius"/>
    </source>
</evidence>
<keyword evidence="1" id="KW-1133">Transmembrane helix</keyword>
<protein>
    <submittedName>
        <fullName evidence="2">Hemolysin</fullName>
    </submittedName>
</protein>
<reference evidence="2 3" key="2">
    <citation type="submission" date="2016-01" db="EMBL/GenBank/DDBJ databases">
        <title>Microcella alkaliphila JAM AC0309 whole genome shotgun sequence.</title>
        <authorList>
            <person name="Kurata A."/>
            <person name="Hirose Y."/>
            <person name="Kishimoto N."/>
            <person name="Kobayashi T."/>
        </authorList>
    </citation>
    <scope>NUCLEOTIDE SEQUENCE [LARGE SCALE GENOMIC DNA]</scope>
    <source>
        <strain evidence="2 3">JAM AC0309</strain>
    </source>
</reference>
<gene>
    <name evidence="2" type="ORF">MalAC0309_2117</name>
</gene>
<dbReference type="EMBL" id="AP017315">
    <property type="protein sequence ID" value="BAU32960.1"/>
    <property type="molecule type" value="Genomic_DNA"/>
</dbReference>
<keyword evidence="1" id="KW-0472">Membrane</keyword>
<keyword evidence="1" id="KW-0812">Transmembrane</keyword>
<dbReference type="AlphaFoldDB" id="A0A0U5BB34"/>
<reference evidence="3" key="1">
    <citation type="submission" date="2015-12" db="EMBL/GenBank/DDBJ databases">
        <authorList>
            <person name="Shamseldin A."/>
            <person name="Moawad H."/>
            <person name="Abd El-Rahim W.M."/>
            <person name="Sadowsky M.J."/>
        </authorList>
    </citation>
    <scope>NUCLEOTIDE SEQUENCE [LARGE SCALE GENOMIC DNA]</scope>
    <source>
        <strain evidence="3">JAM AC0309</strain>
    </source>
</reference>
<name>A0A0U5BB34_9MICO</name>
<organism evidence="2 3">
    <name type="scientific">Microcella alkaliphila</name>
    <dbReference type="NCBI Taxonomy" id="279828"/>
    <lineage>
        <taxon>Bacteria</taxon>
        <taxon>Bacillati</taxon>
        <taxon>Actinomycetota</taxon>
        <taxon>Actinomycetes</taxon>
        <taxon>Micrococcales</taxon>
        <taxon>Microbacteriaceae</taxon>
        <taxon>Microcella</taxon>
    </lineage>
</organism>
<sequence>MGAELLGGEWLLLGIGVVLTIGTGLFVASEFALVNLDRSELEARRERGETRLGMTIAALRSPRRTCRARSSASR</sequence>
<dbReference type="KEGG" id="malk:MalAC0309_2117"/>
<proteinExistence type="predicted"/>
<dbReference type="Proteomes" id="UP000218965">
    <property type="component" value="Chromosome"/>
</dbReference>